<dbReference type="OrthoDB" id="2151161at2759"/>
<reference evidence="7" key="1">
    <citation type="submission" date="2021-05" db="EMBL/GenBank/DDBJ databases">
        <title>A free-living protist that lacks canonical eukaryotic 1 DNA replication and segregation systems.</title>
        <authorList>
            <person name="Salas-Leiva D.E."/>
            <person name="Tromer E.C."/>
            <person name="Curtis B.A."/>
            <person name="Jerlstrom-Hultqvist J."/>
            <person name="Kolisko M."/>
            <person name="Yi Z."/>
            <person name="Salas-Leiva J.S."/>
            <person name="Gallot-Lavallee L."/>
            <person name="Kops G.J.P.L."/>
            <person name="Archibald J.M."/>
            <person name="Simpson A.G.B."/>
            <person name="Roger A.J."/>
        </authorList>
    </citation>
    <scope>NUCLEOTIDE SEQUENCE</scope>
    <source>
        <strain evidence="7">BICM</strain>
    </source>
</reference>
<evidence type="ECO:0000256" key="4">
    <source>
        <dbReference type="ARBA" id="ARBA00022989"/>
    </source>
</evidence>
<evidence type="ECO:0000256" key="5">
    <source>
        <dbReference type="ARBA" id="ARBA00023136"/>
    </source>
</evidence>
<dbReference type="InterPro" id="IPR008564">
    <property type="entry name" value="TVP23-like"/>
</dbReference>
<keyword evidence="5 6" id="KW-0472">Membrane</keyword>
<keyword evidence="3 6" id="KW-0812">Transmembrane</keyword>
<evidence type="ECO:0000256" key="1">
    <source>
        <dbReference type="ARBA" id="ARBA00004141"/>
    </source>
</evidence>
<dbReference type="Proteomes" id="UP000717585">
    <property type="component" value="Unassembled WGS sequence"/>
</dbReference>
<dbReference type="AlphaFoldDB" id="A0A8J6E1D4"/>
<organism evidence="7 8">
    <name type="scientific">Carpediemonas membranifera</name>
    <dbReference type="NCBI Taxonomy" id="201153"/>
    <lineage>
        <taxon>Eukaryota</taxon>
        <taxon>Metamonada</taxon>
        <taxon>Carpediemonas-like organisms</taxon>
        <taxon>Carpediemonas</taxon>
    </lineage>
</organism>
<dbReference type="PANTHER" id="PTHR13019:SF7">
    <property type="entry name" value="GOLGI APPARATUS MEMBRANE PROTEIN TVP23"/>
    <property type="match status" value="1"/>
</dbReference>
<evidence type="ECO:0000256" key="2">
    <source>
        <dbReference type="ARBA" id="ARBA00005467"/>
    </source>
</evidence>
<evidence type="ECO:0000256" key="6">
    <source>
        <dbReference type="RuleBase" id="RU361206"/>
    </source>
</evidence>
<feature type="transmembrane region" description="Helical" evidence="6">
    <location>
        <begin position="53"/>
        <end position="72"/>
    </location>
</feature>
<comment type="similarity">
    <text evidence="2 6">Belongs to the TVP23 family.</text>
</comment>
<dbReference type="GO" id="GO:0016192">
    <property type="term" value="P:vesicle-mediated transport"/>
    <property type="evidence" value="ECO:0007669"/>
    <property type="project" value="TreeGrafter"/>
</dbReference>
<evidence type="ECO:0000313" key="7">
    <source>
        <dbReference type="EMBL" id="KAG9390487.1"/>
    </source>
</evidence>
<feature type="transmembrane region" description="Helical" evidence="6">
    <location>
        <begin position="151"/>
        <end position="171"/>
    </location>
</feature>
<dbReference type="GO" id="GO:0000139">
    <property type="term" value="C:Golgi membrane"/>
    <property type="evidence" value="ECO:0007669"/>
    <property type="project" value="TreeGrafter"/>
</dbReference>
<name>A0A8J6E1D4_9EUKA</name>
<sequence length="243" mass="27044">MELDAPVEVAAAATTGTTAAATEAVAVTGSAMDGVKKVFKFLLALVRKTEHPFVIVFHIIFKLIALLVYVLVDIFETFVPFSSKLVSESNTFIFTFIAVVIFCATDFWVVKNVSGRILVGMRWWSTLDAKGNQIWRFESFRAYGVDKSMNVFEVALFWSVMLVTPMAWAVLFVLSLIRLKLICVLCLVAIVLGVANLIGYVRCQKDARGVVTSFVKRTGRAAGAQAARKYIEHQFRELNEDEV</sequence>
<dbReference type="Pfam" id="PF05832">
    <property type="entry name" value="DUF846"/>
    <property type="match status" value="1"/>
</dbReference>
<feature type="transmembrane region" description="Helical" evidence="6">
    <location>
        <begin position="177"/>
        <end position="198"/>
    </location>
</feature>
<gene>
    <name evidence="7" type="ORF">J8273_7838</name>
</gene>
<keyword evidence="8" id="KW-1185">Reference proteome</keyword>
<keyword evidence="4 6" id="KW-1133">Transmembrane helix</keyword>
<proteinExistence type="inferred from homology"/>
<dbReference type="PANTHER" id="PTHR13019">
    <property type="entry name" value="GOLGI APPARATUS MEMBRANE PROTEIN TVP23"/>
    <property type="match status" value="1"/>
</dbReference>
<comment type="subcellular location">
    <subcellularLocation>
        <location evidence="1 6">Membrane</location>
        <topology evidence="1 6">Multi-pass membrane protein</topology>
    </subcellularLocation>
</comment>
<evidence type="ECO:0000313" key="8">
    <source>
        <dbReference type="Proteomes" id="UP000717585"/>
    </source>
</evidence>
<feature type="transmembrane region" description="Helical" evidence="6">
    <location>
        <begin position="92"/>
        <end position="110"/>
    </location>
</feature>
<dbReference type="GO" id="GO:0009306">
    <property type="term" value="P:protein secretion"/>
    <property type="evidence" value="ECO:0007669"/>
    <property type="project" value="TreeGrafter"/>
</dbReference>
<protein>
    <recommendedName>
        <fullName evidence="6">Golgi apparatus membrane protein TVP23 homolog</fullName>
    </recommendedName>
</protein>
<accession>A0A8J6E1D4</accession>
<evidence type="ECO:0000256" key="3">
    <source>
        <dbReference type="ARBA" id="ARBA00022692"/>
    </source>
</evidence>
<dbReference type="EMBL" id="JAHDYR010000064">
    <property type="protein sequence ID" value="KAG9390487.1"/>
    <property type="molecule type" value="Genomic_DNA"/>
</dbReference>
<comment type="caution">
    <text evidence="7">The sequence shown here is derived from an EMBL/GenBank/DDBJ whole genome shotgun (WGS) entry which is preliminary data.</text>
</comment>